<organism evidence="1 2">
    <name type="scientific">Heterorhabditis bacteriophora</name>
    <name type="common">Entomopathogenic nematode worm</name>
    <dbReference type="NCBI Taxonomy" id="37862"/>
    <lineage>
        <taxon>Eukaryota</taxon>
        <taxon>Metazoa</taxon>
        <taxon>Ecdysozoa</taxon>
        <taxon>Nematoda</taxon>
        <taxon>Chromadorea</taxon>
        <taxon>Rhabditida</taxon>
        <taxon>Rhabditina</taxon>
        <taxon>Rhabditomorpha</taxon>
        <taxon>Strongyloidea</taxon>
        <taxon>Heterorhabditidae</taxon>
        <taxon>Heterorhabditis</taxon>
    </lineage>
</organism>
<name>A0A1I7WZ82_HETBA</name>
<reference evidence="2" key="1">
    <citation type="submission" date="2016-11" db="UniProtKB">
        <authorList>
            <consortium name="WormBaseParasite"/>
        </authorList>
    </citation>
    <scope>IDENTIFICATION</scope>
</reference>
<sequence length="57" mass="6772">MAPMWEALQKRLKLSCSTPEGEVREGAWRNAWAQNTLKVRQKHKTHQKTYLPEFFLT</sequence>
<evidence type="ECO:0000313" key="1">
    <source>
        <dbReference type="Proteomes" id="UP000095283"/>
    </source>
</evidence>
<evidence type="ECO:0000313" key="2">
    <source>
        <dbReference type="WBParaSite" id="Hba_10463"/>
    </source>
</evidence>
<keyword evidence="1" id="KW-1185">Reference proteome</keyword>
<dbReference type="Proteomes" id="UP000095283">
    <property type="component" value="Unplaced"/>
</dbReference>
<accession>A0A1I7WZ82</accession>
<dbReference type="WBParaSite" id="Hba_10463">
    <property type="protein sequence ID" value="Hba_10463"/>
    <property type="gene ID" value="Hba_10463"/>
</dbReference>
<protein>
    <submittedName>
        <fullName evidence="2">DUF1752 domain-containing protein</fullName>
    </submittedName>
</protein>
<proteinExistence type="predicted"/>
<dbReference type="AlphaFoldDB" id="A0A1I7WZ82"/>